<dbReference type="Pfam" id="PF00072">
    <property type="entry name" value="Response_reg"/>
    <property type="match status" value="1"/>
</dbReference>
<dbReference type="GO" id="GO:0003700">
    <property type="term" value="F:DNA-binding transcription factor activity"/>
    <property type="evidence" value="ECO:0007669"/>
    <property type="project" value="InterPro"/>
</dbReference>
<dbReference type="RefSeq" id="WP_209525089.1">
    <property type="nucleotide sequence ID" value="NZ_JAEEGA010000002.1"/>
</dbReference>
<dbReference type="SMART" id="SM00448">
    <property type="entry name" value="REC"/>
    <property type="match status" value="1"/>
</dbReference>
<evidence type="ECO:0000313" key="11">
    <source>
        <dbReference type="EMBL" id="MBP1040197.1"/>
    </source>
</evidence>
<feature type="domain" description="HTH araC/xylS-type" evidence="9">
    <location>
        <begin position="400"/>
        <end position="473"/>
    </location>
</feature>
<dbReference type="InterPro" id="IPR051552">
    <property type="entry name" value="HptR"/>
</dbReference>
<dbReference type="EMBL" id="JAEEGA010000002">
    <property type="protein sequence ID" value="MBP1040197.1"/>
    <property type="molecule type" value="Genomic_DNA"/>
</dbReference>
<reference evidence="11" key="1">
    <citation type="submission" date="2020-12" db="EMBL/GenBank/DDBJ databases">
        <title>Vagococcus allomyrinae sp. nov. and Enterococcus lavae sp. nov., isolated from the larvae of Allomyrina dichotoma.</title>
        <authorList>
            <person name="Lee S.D."/>
        </authorList>
    </citation>
    <scope>NUCLEOTIDE SEQUENCE</scope>
    <source>
        <strain evidence="11">BWB3-3</strain>
    </source>
</reference>
<dbReference type="GO" id="GO:0043565">
    <property type="term" value="F:sequence-specific DNA binding"/>
    <property type="evidence" value="ECO:0007669"/>
    <property type="project" value="InterPro"/>
</dbReference>
<dbReference type="Pfam" id="PF12833">
    <property type="entry name" value="HTH_18"/>
    <property type="match status" value="1"/>
</dbReference>
<comment type="subcellular location">
    <subcellularLocation>
        <location evidence="1">Cytoplasm</location>
    </subcellularLocation>
</comment>
<dbReference type="SMART" id="SM00342">
    <property type="entry name" value="HTH_ARAC"/>
    <property type="match status" value="1"/>
</dbReference>
<name>A0A940SQX6_9ENTE</name>
<evidence type="ECO:0000259" key="9">
    <source>
        <dbReference type="PROSITE" id="PS01124"/>
    </source>
</evidence>
<dbReference type="AlphaFoldDB" id="A0A940SQX6"/>
<dbReference type="InterPro" id="IPR011006">
    <property type="entry name" value="CheY-like_superfamily"/>
</dbReference>
<evidence type="ECO:0000313" key="12">
    <source>
        <dbReference type="Proteomes" id="UP000674938"/>
    </source>
</evidence>
<dbReference type="SUPFAM" id="SSF46689">
    <property type="entry name" value="Homeodomain-like"/>
    <property type="match status" value="1"/>
</dbReference>
<keyword evidence="7" id="KW-0804">Transcription</keyword>
<dbReference type="Gene3D" id="1.10.10.60">
    <property type="entry name" value="Homeodomain-like"/>
    <property type="match status" value="2"/>
</dbReference>
<dbReference type="InterPro" id="IPR001789">
    <property type="entry name" value="Sig_transdc_resp-reg_receiver"/>
</dbReference>
<proteinExistence type="predicted"/>
<dbReference type="CDD" id="cd17536">
    <property type="entry name" value="REC_YesN-like"/>
    <property type="match status" value="1"/>
</dbReference>
<dbReference type="GO" id="GO:0000160">
    <property type="term" value="P:phosphorelay signal transduction system"/>
    <property type="evidence" value="ECO:0007669"/>
    <property type="project" value="UniProtKB-KW"/>
</dbReference>
<evidence type="ECO:0000256" key="3">
    <source>
        <dbReference type="ARBA" id="ARBA00022553"/>
    </source>
</evidence>
<dbReference type="Proteomes" id="UP000674938">
    <property type="component" value="Unassembled WGS sequence"/>
</dbReference>
<feature type="domain" description="Response regulatory" evidence="10">
    <location>
        <begin position="3"/>
        <end position="119"/>
    </location>
</feature>
<dbReference type="Gene3D" id="3.40.50.2300">
    <property type="match status" value="1"/>
</dbReference>
<dbReference type="PANTHER" id="PTHR42713">
    <property type="entry name" value="HISTIDINE KINASE-RELATED"/>
    <property type="match status" value="1"/>
</dbReference>
<evidence type="ECO:0000256" key="8">
    <source>
        <dbReference type="PROSITE-ProRule" id="PRU00169"/>
    </source>
</evidence>
<dbReference type="SUPFAM" id="SSF52172">
    <property type="entry name" value="CheY-like"/>
    <property type="match status" value="1"/>
</dbReference>
<dbReference type="PROSITE" id="PS50110">
    <property type="entry name" value="RESPONSE_REGULATORY"/>
    <property type="match status" value="1"/>
</dbReference>
<comment type="caution">
    <text evidence="11">The sequence shown here is derived from an EMBL/GenBank/DDBJ whole genome shotgun (WGS) entry which is preliminary data.</text>
</comment>
<keyword evidence="5" id="KW-0805">Transcription regulation</keyword>
<evidence type="ECO:0000256" key="6">
    <source>
        <dbReference type="ARBA" id="ARBA00023125"/>
    </source>
</evidence>
<evidence type="ECO:0000256" key="2">
    <source>
        <dbReference type="ARBA" id="ARBA00022490"/>
    </source>
</evidence>
<keyword evidence="6" id="KW-0238">DNA-binding</keyword>
<keyword evidence="12" id="KW-1185">Reference proteome</keyword>
<gene>
    <name evidence="11" type="ORF">I6N95_04140</name>
</gene>
<evidence type="ECO:0000256" key="5">
    <source>
        <dbReference type="ARBA" id="ARBA00023015"/>
    </source>
</evidence>
<evidence type="ECO:0000256" key="1">
    <source>
        <dbReference type="ARBA" id="ARBA00004496"/>
    </source>
</evidence>
<evidence type="ECO:0000259" key="10">
    <source>
        <dbReference type="PROSITE" id="PS50110"/>
    </source>
</evidence>
<dbReference type="InterPro" id="IPR018060">
    <property type="entry name" value="HTH_AraC"/>
</dbReference>
<dbReference type="GO" id="GO:0005737">
    <property type="term" value="C:cytoplasm"/>
    <property type="evidence" value="ECO:0007669"/>
    <property type="project" value="UniProtKB-SubCell"/>
</dbReference>
<evidence type="ECO:0000256" key="7">
    <source>
        <dbReference type="ARBA" id="ARBA00023163"/>
    </source>
</evidence>
<accession>A0A940SQX6</accession>
<sequence>MKKILVVDDEPIIANGITAMIQGFQLNLAITTRYSAEEALAFSQTQALDIIITDINMPVINGIELIRLIRQTNPQTQIIVLTGFGTFEYAKESMELGVRYFIQKPCQPDELRRSLLDSLELVAETDQMQQLRLQQVIEATILDKTTVSTIQVAPFYLILFDSKNYHLLSKWFNHYLAEADSLSGSIKKAAYYVVFSDAYHGQKLIKQLPLDKLPRCTIFHSEFIQIAELYDTFRGGLKAFEKEFYVTHITVLNAQQLSQASSAQKNNQLYLTFRQDILTLIESAEFTKGQLAIQQFFTTCQDILYPVKLLQIECNDLITKLIAQYKIQTDKLASELSIKIVLSSSVAELHYLVMSIFDLVKEANCSTDGNIAASLNRIIEEHFNNEDLSLRWISKNLLFLNPEYLGKAYFKQTGNKFNQQLVEFRMEKAKQLLAEDYRVYEVAKLVGFGNNPEYFSQVFKRHSGMTPHRYTKKEHTSTQ</sequence>
<feature type="modified residue" description="4-aspartylphosphate" evidence="8">
    <location>
        <position position="54"/>
    </location>
</feature>
<keyword evidence="2" id="KW-0963">Cytoplasm</keyword>
<evidence type="ECO:0000256" key="4">
    <source>
        <dbReference type="ARBA" id="ARBA00023012"/>
    </source>
</evidence>
<dbReference type="PANTHER" id="PTHR42713:SF3">
    <property type="entry name" value="TRANSCRIPTIONAL REGULATORY PROTEIN HPTR"/>
    <property type="match status" value="1"/>
</dbReference>
<dbReference type="InterPro" id="IPR009057">
    <property type="entry name" value="Homeodomain-like_sf"/>
</dbReference>
<keyword evidence="3 8" id="KW-0597">Phosphoprotein</keyword>
<keyword evidence="4" id="KW-0902">Two-component regulatory system</keyword>
<dbReference type="PROSITE" id="PS01124">
    <property type="entry name" value="HTH_ARAC_FAMILY_2"/>
    <property type="match status" value="1"/>
</dbReference>
<protein>
    <submittedName>
        <fullName evidence="11">Response regulator</fullName>
    </submittedName>
</protein>
<organism evidence="11 12">
    <name type="scientific">Vagococcus allomyrinae</name>
    <dbReference type="NCBI Taxonomy" id="2794353"/>
    <lineage>
        <taxon>Bacteria</taxon>
        <taxon>Bacillati</taxon>
        <taxon>Bacillota</taxon>
        <taxon>Bacilli</taxon>
        <taxon>Lactobacillales</taxon>
        <taxon>Enterococcaceae</taxon>
        <taxon>Vagococcus</taxon>
    </lineage>
</organism>